<proteinExistence type="predicted"/>
<keyword evidence="3" id="KW-0067">ATP-binding</keyword>
<dbReference type="InterPro" id="IPR027417">
    <property type="entry name" value="P-loop_NTPase"/>
</dbReference>
<feature type="region of interest" description="Disordered" evidence="4">
    <location>
        <begin position="1"/>
        <end position="24"/>
    </location>
</feature>
<organism evidence="6 7">
    <name type="scientific">Cymbomonas tetramitiformis</name>
    <dbReference type="NCBI Taxonomy" id="36881"/>
    <lineage>
        <taxon>Eukaryota</taxon>
        <taxon>Viridiplantae</taxon>
        <taxon>Chlorophyta</taxon>
        <taxon>Pyramimonadophyceae</taxon>
        <taxon>Pyramimonadales</taxon>
        <taxon>Pyramimonadaceae</taxon>
        <taxon>Cymbomonas</taxon>
    </lineage>
</organism>
<dbReference type="GO" id="GO:0005524">
    <property type="term" value="F:ATP binding"/>
    <property type="evidence" value="ECO:0007669"/>
    <property type="project" value="UniProtKB-KW"/>
</dbReference>
<dbReference type="PANTHER" id="PTHR24114">
    <property type="entry name" value="LEUCINE RICH REPEAT FAMILY PROTEIN"/>
    <property type="match status" value="1"/>
</dbReference>
<feature type="non-terminal residue" evidence="6">
    <location>
        <position position="1"/>
    </location>
</feature>
<dbReference type="Proteomes" id="UP001190700">
    <property type="component" value="Unassembled WGS sequence"/>
</dbReference>
<evidence type="ECO:0000256" key="2">
    <source>
        <dbReference type="ARBA" id="ARBA00022741"/>
    </source>
</evidence>
<feature type="compositionally biased region" description="Acidic residues" evidence="4">
    <location>
        <begin position="13"/>
        <end position="22"/>
    </location>
</feature>
<evidence type="ECO:0000313" key="7">
    <source>
        <dbReference type="Proteomes" id="UP001190700"/>
    </source>
</evidence>
<evidence type="ECO:0000259" key="5">
    <source>
        <dbReference type="PROSITE" id="PS50837"/>
    </source>
</evidence>
<feature type="region of interest" description="Disordered" evidence="4">
    <location>
        <begin position="746"/>
        <end position="772"/>
    </location>
</feature>
<keyword evidence="7" id="KW-1185">Reference proteome</keyword>
<dbReference type="InterPro" id="IPR007111">
    <property type="entry name" value="NACHT_NTPase"/>
</dbReference>
<dbReference type="Gene3D" id="3.40.50.300">
    <property type="entry name" value="P-loop containing nucleotide triphosphate hydrolases"/>
    <property type="match status" value="1"/>
</dbReference>
<evidence type="ECO:0000256" key="1">
    <source>
        <dbReference type="ARBA" id="ARBA00004430"/>
    </source>
</evidence>
<dbReference type="Pfam" id="PF05729">
    <property type="entry name" value="NACHT"/>
    <property type="match status" value="1"/>
</dbReference>
<evidence type="ECO:0000256" key="4">
    <source>
        <dbReference type="SAM" id="MobiDB-lite"/>
    </source>
</evidence>
<dbReference type="SUPFAM" id="SSF52047">
    <property type="entry name" value="RNI-like"/>
    <property type="match status" value="1"/>
</dbReference>
<feature type="domain" description="NACHT" evidence="5">
    <location>
        <begin position="984"/>
        <end position="1109"/>
    </location>
</feature>
<protein>
    <recommendedName>
        <fullName evidence="5">NACHT domain-containing protein</fullName>
    </recommendedName>
</protein>
<gene>
    <name evidence="6" type="ORF">CYMTET_15434</name>
</gene>
<dbReference type="PROSITE" id="PS50837">
    <property type="entry name" value="NACHT"/>
    <property type="match status" value="1"/>
</dbReference>
<comment type="caution">
    <text evidence="6">The sequence shown here is derived from an EMBL/GenBank/DDBJ whole genome shotgun (WGS) entry which is preliminary data.</text>
</comment>
<dbReference type="InterPro" id="IPR032675">
    <property type="entry name" value="LRR_dom_sf"/>
</dbReference>
<evidence type="ECO:0000313" key="6">
    <source>
        <dbReference type="EMBL" id="KAK3276495.1"/>
    </source>
</evidence>
<dbReference type="SUPFAM" id="SSF52540">
    <property type="entry name" value="P-loop containing nucleoside triphosphate hydrolases"/>
    <property type="match status" value="1"/>
</dbReference>
<keyword evidence="2" id="KW-0547">Nucleotide-binding</keyword>
<dbReference type="InterPro" id="IPR052394">
    <property type="entry name" value="LRR-containing"/>
</dbReference>
<feature type="region of interest" description="Disordered" evidence="4">
    <location>
        <begin position="1613"/>
        <end position="1638"/>
    </location>
</feature>
<reference evidence="6 7" key="1">
    <citation type="journal article" date="2015" name="Genome Biol. Evol.">
        <title>Comparative Genomics of a Bacterivorous Green Alga Reveals Evolutionary Causalities and Consequences of Phago-Mixotrophic Mode of Nutrition.</title>
        <authorList>
            <person name="Burns J.A."/>
            <person name="Paasch A."/>
            <person name="Narechania A."/>
            <person name="Kim E."/>
        </authorList>
    </citation>
    <scope>NUCLEOTIDE SEQUENCE [LARGE SCALE GENOMIC DNA]</scope>
    <source>
        <strain evidence="6 7">PLY_AMNH</strain>
    </source>
</reference>
<feature type="compositionally biased region" description="Polar residues" evidence="4">
    <location>
        <begin position="1613"/>
        <end position="1631"/>
    </location>
</feature>
<comment type="subcellular location">
    <subcellularLocation>
        <location evidence="1">Cytoplasm</location>
        <location evidence="1">Cytoskeleton</location>
        <location evidence="1">Cilium axoneme</location>
    </subcellularLocation>
</comment>
<dbReference type="Gene3D" id="3.80.10.10">
    <property type="entry name" value="Ribonuclease Inhibitor"/>
    <property type="match status" value="2"/>
</dbReference>
<accession>A0AAE0GEJ5</accession>
<dbReference type="GO" id="GO:0005930">
    <property type="term" value="C:axoneme"/>
    <property type="evidence" value="ECO:0007669"/>
    <property type="project" value="UniProtKB-SubCell"/>
</dbReference>
<sequence length="1638" mass="183296">PTEEELTARSEILTEEEEDPEAENLQLPAGECLEVQLGWWQLPVEYQAKRGRDDMMHTLKDLYLWEMSQPNVNCMKAERKFGRNTSSVVWELFGQGGILTNVLLNGGPIRIETSHLLDHYDLIHFIQDNITGVDAFPANSVFPLEKTEYDLLRRTCKLFVETFYQHGQDFFSQWKPVQGHVMSNLHGGNVLMDYKGTVTLVNHGGAIEVGHLIKSHVTLLSTMWFQHTLLPISISQASTAKDGQELRDWLSGQFLLPLECAEKLLVFCQVEQEKSLHQSHHWKQSENELHTFLKSSVDPIWHEHILYRLTAYEEEQERCFRHAVAMMDSLLMPSWLDQLPEANEEVLSYAKKKTPMQHTLNIAFEMMQQIWQHMDDLTRSASRVAKATGFTVKANDSLLKDLITAVKAPTQANGMDNHALNVWVPLMKECIRACSAPGASVMQRRWALSSAQKIAHRSWECMRLSTLMKKVRPPEFINGLQFAKGQRVTSYTEQGWVTGEVVSTNAVTCQHQFKDGVKAHRVERTTMYHLLPRYAGCDHDMSEPLDPAGAKRLPAVAWPDDLRASLVDIQCKHMDEPPTSDRPDGAYVAVPRSAAAMQKDLAKLISVPASMSSSSQMLELWINETKMGTVSVIARRDAKTEEVNFRLGSSSCTLYPPGASARPTTASQGDWLLIYAGAALGPKAPANVTLRPAIKTSKKSGRAADVKLDHFTWYLYHRGMKLTMWLQTEYTYVDFMILDPASMPAVAKGKKGKKPKGDESDRGGGSQAESTGQPLYIARRCTPFQEQPPNQENPPPPDTLRLAELTHMNHRACPMIDYTVGQEMMVLNNGSWVTLFVTSNPSPENSYQVFASSTRKGNFIQRGDLSLHNHTAMPLRNFYNTFKLYRRLVEHKFCAMTDQIMGGMHDILANLMRIQCIDTQEPKRRWRAKNMSVIAKGMPGMPRATSMQSVVNAMSEKHGLIASDHIMKQFPSAKDREKGLVFPRTYIIHGDPGSGRSTLLKQILLCILCDTKASYIPLYVNCVRIAREIRKGGMEPNSMAHLLHAHIICCFGEGSWICRLLMATLQMRRLVVLVDQLDQVPTKMKADMEKYFLQTLHNEGHTVVVTTRPKCFDAALTNHASVERFELMKLDGPMQKEFIEARFTAMCESILPMQAIQAYSDFTNSPIMLSMLCSVFKKNGKLGGRAETFELAVNAYLKPHAESSIFSVDDMIGLLKRVAHHHHFLELRDITRSSMEALKLDGNAFALWMHLLDATEHGTLSLLSCLRQRYDANDDYSVCFSHLGFQYYFAALQHVDNLNAEPSTQAIVASPYCSELLPPFTNLINMPWWWRVTQFAAEFDPSYHTKLVKCYMPDENGGGGIHLQGPDVSRFGARHLLCKMIQSASNLRRVHVCRPADKNAIDDKVLEAIADALASRNEPGNLVELELSGCLVTNRAATALAEALTPQLPAVIPATGQGEPTRSLSPSQLPVREECHNSTLERLTLKKVELPVGSLRRNEVTTLDFSAKELYSVDAIVLGAMVNLNQSLTNLNLADNALCGVDVSGFGSWTPDGLIMLSRALTPQPPAPFNCIKTLGLKGNHLGGKSTEDDVNVAVHALSQALRTNNSLTRLDLKSNNLGPKVHTSPQSSAPTLPAHAW</sequence>
<evidence type="ECO:0000256" key="3">
    <source>
        <dbReference type="ARBA" id="ARBA00022840"/>
    </source>
</evidence>
<dbReference type="PANTHER" id="PTHR24114:SF50">
    <property type="entry name" value="RNI-LIKE PROTEIN"/>
    <property type="match status" value="1"/>
</dbReference>
<dbReference type="EMBL" id="LGRX02006523">
    <property type="protein sequence ID" value="KAK3276495.1"/>
    <property type="molecule type" value="Genomic_DNA"/>
</dbReference>
<name>A0AAE0GEJ5_9CHLO</name>